<reference evidence="2 3" key="1">
    <citation type="journal article" date="2013" name="PLoS Genet.">
        <title>The genome and development-dependent transcriptomes of Pyronema confluens: a window into fungal evolution.</title>
        <authorList>
            <person name="Traeger S."/>
            <person name="Altegoer F."/>
            <person name="Freitag M."/>
            <person name="Gabaldon T."/>
            <person name="Kempken F."/>
            <person name="Kumar A."/>
            <person name="Marcet-Houben M."/>
            <person name="Poggeler S."/>
            <person name="Stajich J.E."/>
            <person name="Nowrousian M."/>
        </authorList>
    </citation>
    <scope>NUCLEOTIDE SEQUENCE [LARGE SCALE GENOMIC DNA]</scope>
    <source>
        <strain evidence="3">CBS 100304</strain>
        <tissue evidence="2">Vegetative mycelium</tissue>
    </source>
</reference>
<evidence type="ECO:0000313" key="2">
    <source>
        <dbReference type="EMBL" id="CCX32733.1"/>
    </source>
</evidence>
<evidence type="ECO:0000313" key="3">
    <source>
        <dbReference type="Proteomes" id="UP000018144"/>
    </source>
</evidence>
<keyword evidence="3" id="KW-1185">Reference proteome</keyword>
<dbReference type="OrthoDB" id="5420409at2759"/>
<protein>
    <submittedName>
        <fullName evidence="2">Uncharacterized protein</fullName>
    </submittedName>
</protein>
<feature type="region of interest" description="Disordered" evidence="1">
    <location>
        <begin position="1"/>
        <end position="35"/>
    </location>
</feature>
<sequence>MPPHPYPNTTSRFPGQPNAALHPANFLPGGPPPCPPQFRPIPLDRRQSLDSEKLFQLVIIKYDNTSLPSMHSFPVDSDALPDRLSLRHLSSLTSGQLDVIDDTLNDMNAKLAEVAKAKKEKGAKEAADKERESKKCEGKDEDEGDSMVSPLNYQGWELAQESDYEKPWVLEGIEIELEPETIYKIAKRTDTGRSTYLTHGQEGHNMFNSDFDGAWFGIHTWKPTPGVKKEIVVVFSRLAACRGYRRGFGGSRWRGVRAEDGEEVWKVCGDAPMFGTVPRATLDMMEEQRAKKDARIAADDDFVDV</sequence>
<dbReference type="Proteomes" id="UP000018144">
    <property type="component" value="Unassembled WGS sequence"/>
</dbReference>
<organism evidence="2 3">
    <name type="scientific">Pyronema omphalodes (strain CBS 100304)</name>
    <name type="common">Pyronema confluens</name>
    <dbReference type="NCBI Taxonomy" id="1076935"/>
    <lineage>
        <taxon>Eukaryota</taxon>
        <taxon>Fungi</taxon>
        <taxon>Dikarya</taxon>
        <taxon>Ascomycota</taxon>
        <taxon>Pezizomycotina</taxon>
        <taxon>Pezizomycetes</taxon>
        <taxon>Pezizales</taxon>
        <taxon>Pyronemataceae</taxon>
        <taxon>Pyronema</taxon>
    </lineage>
</organism>
<proteinExistence type="predicted"/>
<accession>U4LLC1</accession>
<gene>
    <name evidence="2" type="ORF">PCON_13584</name>
</gene>
<dbReference type="EMBL" id="HF935907">
    <property type="protein sequence ID" value="CCX32733.1"/>
    <property type="molecule type" value="Genomic_DNA"/>
</dbReference>
<dbReference type="AlphaFoldDB" id="U4LLC1"/>
<evidence type="ECO:0000256" key="1">
    <source>
        <dbReference type="SAM" id="MobiDB-lite"/>
    </source>
</evidence>
<feature type="region of interest" description="Disordered" evidence="1">
    <location>
        <begin position="116"/>
        <end position="147"/>
    </location>
</feature>
<feature type="compositionally biased region" description="Basic and acidic residues" evidence="1">
    <location>
        <begin position="116"/>
        <end position="138"/>
    </location>
</feature>
<name>U4LLC1_PYROM</name>